<evidence type="ECO:0000313" key="6">
    <source>
        <dbReference type="Proteomes" id="UP000011115"/>
    </source>
</evidence>
<keyword evidence="6" id="KW-1185">Reference proteome</keyword>
<dbReference type="GO" id="GO:0015079">
    <property type="term" value="F:potassium ion transmembrane transporter activity"/>
    <property type="evidence" value="ECO:0007669"/>
    <property type="project" value="InterPro"/>
</dbReference>
<name>M0ZQS3_SOLTU</name>
<evidence type="ECO:0000256" key="3">
    <source>
        <dbReference type="SAM" id="Phobius"/>
    </source>
</evidence>
<comment type="similarity">
    <text evidence="2">Belongs to the HAK/KUP transporter (TC 2.A.72.3) family.</text>
</comment>
<comment type="subcellular location">
    <subcellularLocation>
        <location evidence="1">Cell membrane</location>
        <topology evidence="1">Multi-pass membrane protein</topology>
    </subcellularLocation>
</comment>
<feature type="transmembrane region" description="Helical" evidence="3">
    <location>
        <begin position="153"/>
        <end position="173"/>
    </location>
</feature>
<feature type="transmembrane region" description="Helical" evidence="3">
    <location>
        <begin position="6"/>
        <end position="24"/>
    </location>
</feature>
<evidence type="ECO:0000313" key="5">
    <source>
        <dbReference type="EnsemblPlants" id="PGSC0003DMT400006058"/>
    </source>
</evidence>
<evidence type="ECO:0000256" key="1">
    <source>
        <dbReference type="ARBA" id="ARBA00004651"/>
    </source>
</evidence>
<dbReference type="EnsemblPlants" id="PGSC0003DMT400006058">
    <property type="protein sequence ID" value="PGSC0003DMT400006058"/>
    <property type="gene ID" value="PGSC0003DMG400002354"/>
</dbReference>
<dbReference type="GO" id="GO:0005886">
    <property type="term" value="C:plasma membrane"/>
    <property type="evidence" value="ECO:0007669"/>
    <property type="project" value="UniProtKB-SubCell"/>
</dbReference>
<keyword evidence="3" id="KW-1133">Transmembrane helix</keyword>
<keyword evidence="3" id="KW-0472">Membrane</keyword>
<evidence type="ECO:0000256" key="2">
    <source>
        <dbReference type="ARBA" id="ARBA00008440"/>
    </source>
</evidence>
<dbReference type="ExpressionAtlas" id="M0ZQS3">
    <property type="expression patterns" value="baseline and differential"/>
</dbReference>
<dbReference type="HOGENOM" id="CLU_094447_0_0_1"/>
<feature type="transmembrane region" description="Helical" evidence="3">
    <location>
        <begin position="82"/>
        <end position="101"/>
    </location>
</feature>
<feature type="transmembrane region" description="Helical" evidence="3">
    <location>
        <begin position="210"/>
        <end position="229"/>
    </location>
</feature>
<sequence length="251" mass="27951">MKVLLAADHVVFMSVIMLIALFTFQRCGTSKVSFCFTPVMLLWFATNVSVGIYNILEYYPSVLKAISPHYIVKFVSRNGKTAWNLLGAVFLSITGAEAMFADLGHFNKRAIQLAFSFVVYPSLVLSYAGETAYLVRYPENINNAYYSSLPKPVYWPMFVISTLAAVVASQSMISATFSIVKQSLALGCFPRVNIIHTSSKHEGQIYSPEVNYILMILCVTLVLGFKGGVELANAYGKHHSDFFLYTDNLKI</sequence>
<protein>
    <submittedName>
        <fullName evidence="5">Potassium transporter 17</fullName>
    </submittedName>
</protein>
<dbReference type="InterPro" id="IPR003855">
    <property type="entry name" value="K+_transporter"/>
</dbReference>
<dbReference type="AlphaFoldDB" id="M0ZQS3"/>
<dbReference type="InterPro" id="IPR053951">
    <property type="entry name" value="K_trans_N"/>
</dbReference>
<organism evidence="5 6">
    <name type="scientific">Solanum tuberosum</name>
    <name type="common">Potato</name>
    <dbReference type="NCBI Taxonomy" id="4113"/>
    <lineage>
        <taxon>Eukaryota</taxon>
        <taxon>Viridiplantae</taxon>
        <taxon>Streptophyta</taxon>
        <taxon>Embryophyta</taxon>
        <taxon>Tracheophyta</taxon>
        <taxon>Spermatophyta</taxon>
        <taxon>Magnoliopsida</taxon>
        <taxon>eudicotyledons</taxon>
        <taxon>Gunneridae</taxon>
        <taxon>Pentapetalae</taxon>
        <taxon>asterids</taxon>
        <taxon>lamiids</taxon>
        <taxon>Solanales</taxon>
        <taxon>Solanaceae</taxon>
        <taxon>Solanoideae</taxon>
        <taxon>Solaneae</taxon>
        <taxon>Solanum</taxon>
    </lineage>
</organism>
<dbReference type="Proteomes" id="UP000011115">
    <property type="component" value="Unassembled WGS sequence"/>
</dbReference>
<dbReference type="PANTHER" id="PTHR30540:SF106">
    <property type="entry name" value="POTASSIUM TRANSPORTER 26"/>
    <property type="match status" value="1"/>
</dbReference>
<dbReference type="PANTHER" id="PTHR30540">
    <property type="entry name" value="OSMOTIC STRESS POTASSIUM TRANSPORTER"/>
    <property type="match status" value="1"/>
</dbReference>
<feature type="transmembrane region" description="Helical" evidence="3">
    <location>
        <begin position="36"/>
        <end position="56"/>
    </location>
</feature>
<reference evidence="5" key="2">
    <citation type="submission" date="2015-06" db="UniProtKB">
        <authorList>
            <consortium name="EnsemblPlants"/>
        </authorList>
    </citation>
    <scope>IDENTIFICATION</scope>
    <source>
        <strain evidence="5">DM1-3 516 R44</strain>
    </source>
</reference>
<dbReference type="Pfam" id="PF02705">
    <property type="entry name" value="K_trans"/>
    <property type="match status" value="1"/>
</dbReference>
<proteinExistence type="inferred from homology"/>
<reference evidence="6" key="1">
    <citation type="journal article" date="2011" name="Nature">
        <title>Genome sequence and analysis of the tuber crop potato.</title>
        <authorList>
            <consortium name="The Potato Genome Sequencing Consortium"/>
        </authorList>
    </citation>
    <scope>NUCLEOTIDE SEQUENCE [LARGE SCALE GENOMIC DNA]</scope>
    <source>
        <strain evidence="6">cv. DM1-3 516 R44</strain>
    </source>
</reference>
<feature type="domain" description="K+ potassium transporter integral membrane" evidence="4">
    <location>
        <begin position="8"/>
        <end position="240"/>
    </location>
</feature>
<evidence type="ECO:0000259" key="4">
    <source>
        <dbReference type="Pfam" id="PF02705"/>
    </source>
</evidence>
<feature type="transmembrane region" description="Helical" evidence="3">
    <location>
        <begin position="113"/>
        <end position="133"/>
    </location>
</feature>
<accession>M0ZQS3</accession>
<dbReference type="Gramene" id="PGSC0003DMT400006058">
    <property type="protein sequence ID" value="PGSC0003DMT400006058"/>
    <property type="gene ID" value="PGSC0003DMG400002354"/>
</dbReference>
<keyword evidence="3" id="KW-0812">Transmembrane</keyword>